<proteinExistence type="predicted"/>
<dbReference type="RefSeq" id="XP_044725921.1">
    <property type="nucleotide sequence ID" value="XM_044859521.1"/>
</dbReference>
<organism evidence="1 2">
    <name type="scientific">Hirsutella rhossiliensis</name>
    <dbReference type="NCBI Taxonomy" id="111463"/>
    <lineage>
        <taxon>Eukaryota</taxon>
        <taxon>Fungi</taxon>
        <taxon>Dikarya</taxon>
        <taxon>Ascomycota</taxon>
        <taxon>Pezizomycotina</taxon>
        <taxon>Sordariomycetes</taxon>
        <taxon>Hypocreomycetidae</taxon>
        <taxon>Hypocreales</taxon>
        <taxon>Ophiocordycipitaceae</taxon>
        <taxon>Hirsutella</taxon>
    </lineage>
</organism>
<dbReference type="OrthoDB" id="10013825at2759"/>
<dbReference type="Pfam" id="PF11720">
    <property type="entry name" value="Inhibitor_I78"/>
    <property type="match status" value="1"/>
</dbReference>
<dbReference type="PANTHER" id="PTHR39600">
    <property type="entry name" value="PEPTIDASE INHIBITOR I78 FAMILY PROTEIN"/>
    <property type="match status" value="1"/>
</dbReference>
<dbReference type="AlphaFoldDB" id="A0A9P8N4R0"/>
<dbReference type="PANTHER" id="PTHR39600:SF1">
    <property type="entry name" value="PEPTIDASE INHIBITOR I78 FAMILY PROTEIN"/>
    <property type="match status" value="1"/>
</dbReference>
<dbReference type="InterPro" id="IPR021719">
    <property type="entry name" value="Prot_inh_I78"/>
</dbReference>
<sequence length="81" mass="8858">MPLIAPGVTSASADKTEEWTNKLSGKKLHDSESNAECFCKKDLPQEHRIVAPGAMVTKDLNENRLNVYLNEDGIVTHVGHG</sequence>
<evidence type="ECO:0000313" key="1">
    <source>
        <dbReference type="EMBL" id="KAH0968408.1"/>
    </source>
</evidence>
<dbReference type="Proteomes" id="UP000824596">
    <property type="component" value="Unassembled WGS sequence"/>
</dbReference>
<accession>A0A9P8N4R0</accession>
<dbReference type="EMBL" id="JAIZPD010000001">
    <property type="protein sequence ID" value="KAH0968408.1"/>
    <property type="molecule type" value="Genomic_DNA"/>
</dbReference>
<keyword evidence="2" id="KW-1185">Reference proteome</keyword>
<comment type="caution">
    <text evidence="1">The sequence shown here is derived from an EMBL/GenBank/DDBJ whole genome shotgun (WGS) entry which is preliminary data.</text>
</comment>
<dbReference type="Gene3D" id="3.30.10.10">
    <property type="entry name" value="Trypsin Inhibitor V, subunit A"/>
    <property type="match status" value="1"/>
</dbReference>
<dbReference type="GeneID" id="68350179"/>
<evidence type="ECO:0000313" key="2">
    <source>
        <dbReference type="Proteomes" id="UP000824596"/>
    </source>
</evidence>
<reference evidence="1" key="1">
    <citation type="submission" date="2021-09" db="EMBL/GenBank/DDBJ databases">
        <title>A high-quality genome of the endoparasitic fungus Hirsutella rhossiliensis with a comparison of Hirsutella genomes reveals transposable elements contributing to genome size variation.</title>
        <authorList>
            <person name="Lin R."/>
            <person name="Jiao Y."/>
            <person name="Sun X."/>
            <person name="Ling J."/>
            <person name="Xie B."/>
            <person name="Cheng X."/>
        </authorList>
    </citation>
    <scope>NUCLEOTIDE SEQUENCE</scope>
    <source>
        <strain evidence="1">HR02</strain>
    </source>
</reference>
<name>A0A9P8N4R0_9HYPO</name>
<protein>
    <submittedName>
        <fullName evidence="1">Peptidase inhibitor i78 family domain-containing protein</fullName>
    </submittedName>
</protein>
<gene>
    <name evidence="1" type="ORF">HRG_01050</name>
</gene>